<evidence type="ECO:0000313" key="2">
    <source>
        <dbReference type="EMBL" id="MCW6509116.1"/>
    </source>
</evidence>
<sequence>MKHSATQTLYSHWRSLRGERRTPDRNDLDPTAIRTVLSYTFMLEVDKGQPLSRDYPIRLSGTRLDALFGQDLKGTSFISLWRGIDQTQMRLLIADVMDDACPALVGSRGAPSGCADVALELVLLPLRHAGRTHARILCCLSPAATPAWIGLQPAEPLTLVSWRMLHDTAARAIAPQFGAPSPSDLPPGRRTGRGHLVVHEGGKGRDVCEEQLAQSPFNTAGAKSFDSRLSIRHL</sequence>
<proteinExistence type="predicted"/>
<comment type="caution">
    <text evidence="2">The sequence shown here is derived from an EMBL/GenBank/DDBJ whole genome shotgun (WGS) entry which is preliminary data.</text>
</comment>
<keyword evidence="3" id="KW-1185">Reference proteome</keyword>
<evidence type="ECO:0000256" key="1">
    <source>
        <dbReference type="SAM" id="MobiDB-lite"/>
    </source>
</evidence>
<dbReference type="Proteomes" id="UP001165667">
    <property type="component" value="Unassembled WGS sequence"/>
</dbReference>
<protein>
    <submittedName>
        <fullName evidence="2">PAS domain-containing protein</fullName>
    </submittedName>
</protein>
<dbReference type="InterPro" id="IPR009922">
    <property type="entry name" value="DUF1457"/>
</dbReference>
<dbReference type="Pfam" id="PF07310">
    <property type="entry name" value="PAS_5"/>
    <property type="match status" value="1"/>
</dbReference>
<organism evidence="2 3">
    <name type="scientific">Lichenifustis flavocetrariae</name>
    <dbReference type="NCBI Taxonomy" id="2949735"/>
    <lineage>
        <taxon>Bacteria</taxon>
        <taxon>Pseudomonadati</taxon>
        <taxon>Pseudomonadota</taxon>
        <taxon>Alphaproteobacteria</taxon>
        <taxon>Hyphomicrobiales</taxon>
        <taxon>Lichenihabitantaceae</taxon>
        <taxon>Lichenifustis</taxon>
    </lineage>
</organism>
<gene>
    <name evidence="2" type="ORF">M8523_13890</name>
</gene>
<evidence type="ECO:0000313" key="3">
    <source>
        <dbReference type="Proteomes" id="UP001165667"/>
    </source>
</evidence>
<accession>A0AA41YXL1</accession>
<dbReference type="AlphaFoldDB" id="A0AA41YXL1"/>
<dbReference type="RefSeq" id="WP_282585479.1">
    <property type="nucleotide sequence ID" value="NZ_JAMOIM010000008.1"/>
</dbReference>
<feature type="region of interest" description="Disordered" evidence="1">
    <location>
        <begin position="176"/>
        <end position="195"/>
    </location>
</feature>
<reference evidence="2" key="1">
    <citation type="submission" date="2022-05" db="EMBL/GenBank/DDBJ databases">
        <authorList>
            <person name="Pankratov T."/>
        </authorList>
    </citation>
    <scope>NUCLEOTIDE SEQUENCE</scope>
    <source>
        <strain evidence="2">BP6-180914</strain>
    </source>
</reference>
<name>A0AA41YXL1_9HYPH</name>
<dbReference type="EMBL" id="JAMOIM010000008">
    <property type="protein sequence ID" value="MCW6509116.1"/>
    <property type="molecule type" value="Genomic_DNA"/>
</dbReference>